<dbReference type="InterPro" id="IPR037068">
    <property type="entry name" value="DNA_primase_core_N_sf"/>
</dbReference>
<dbReference type="InterPro" id="IPR036977">
    <property type="entry name" value="DNA_primase_Znf_CHC2"/>
</dbReference>
<evidence type="ECO:0000256" key="11">
    <source>
        <dbReference type="ARBA" id="ARBA00023125"/>
    </source>
</evidence>
<dbReference type="GO" id="GO:1990077">
    <property type="term" value="C:primosome complex"/>
    <property type="evidence" value="ECO:0007669"/>
    <property type="project" value="UniProtKB-KW"/>
</dbReference>
<protein>
    <submittedName>
        <fullName evidence="14">Unannotated protein</fullName>
    </submittedName>
</protein>
<dbReference type="Pfam" id="PF08275">
    <property type="entry name" value="DNAG_N"/>
    <property type="match status" value="1"/>
</dbReference>
<dbReference type="EMBL" id="CAETWZ010000025">
    <property type="protein sequence ID" value="CAB4367634.1"/>
    <property type="molecule type" value="Genomic_DNA"/>
</dbReference>
<dbReference type="Gene3D" id="3.90.580.10">
    <property type="entry name" value="Zinc finger, CHC2-type domain"/>
    <property type="match status" value="1"/>
</dbReference>
<evidence type="ECO:0000256" key="4">
    <source>
        <dbReference type="ARBA" id="ARBA00022679"/>
    </source>
</evidence>
<keyword evidence="8" id="KW-0863">Zinc-finger</keyword>
<dbReference type="InterPro" id="IPR019475">
    <property type="entry name" value="DNA_primase_DnaB-bd"/>
</dbReference>
<keyword evidence="7" id="KW-0479">Metal-binding</keyword>
<dbReference type="PANTHER" id="PTHR30313">
    <property type="entry name" value="DNA PRIMASE"/>
    <property type="match status" value="1"/>
</dbReference>
<keyword evidence="2" id="KW-0240">DNA-directed RNA polymerase</keyword>
<dbReference type="PROSITE" id="PS50880">
    <property type="entry name" value="TOPRIM"/>
    <property type="match status" value="1"/>
</dbReference>
<dbReference type="Gene3D" id="3.90.980.10">
    <property type="entry name" value="DNA primase, catalytic core, N-terminal domain"/>
    <property type="match status" value="1"/>
</dbReference>
<dbReference type="SUPFAM" id="SSF57783">
    <property type="entry name" value="Zinc beta-ribbon"/>
    <property type="match status" value="1"/>
</dbReference>
<dbReference type="InterPro" id="IPR002694">
    <property type="entry name" value="Znf_CHC2"/>
</dbReference>
<evidence type="ECO:0000256" key="5">
    <source>
        <dbReference type="ARBA" id="ARBA00022695"/>
    </source>
</evidence>
<dbReference type="GO" id="GO:0008270">
    <property type="term" value="F:zinc ion binding"/>
    <property type="evidence" value="ECO:0007669"/>
    <property type="project" value="UniProtKB-KW"/>
</dbReference>
<keyword evidence="10" id="KW-0460">Magnesium</keyword>
<keyword evidence="3" id="KW-0639">Primosome</keyword>
<evidence type="ECO:0000259" key="13">
    <source>
        <dbReference type="PROSITE" id="PS50880"/>
    </source>
</evidence>
<dbReference type="InterPro" id="IPR034151">
    <property type="entry name" value="TOPRIM_DnaG_bac"/>
</dbReference>
<dbReference type="GO" id="GO:0003677">
    <property type="term" value="F:DNA binding"/>
    <property type="evidence" value="ECO:0007669"/>
    <property type="project" value="UniProtKB-KW"/>
</dbReference>
<evidence type="ECO:0000256" key="6">
    <source>
        <dbReference type="ARBA" id="ARBA00022705"/>
    </source>
</evidence>
<evidence type="ECO:0000313" key="14">
    <source>
        <dbReference type="EMBL" id="CAB4367634.1"/>
    </source>
</evidence>
<name>A0A6J6AGA3_9ZZZZ</name>
<keyword evidence="11" id="KW-0238">DNA-binding</keyword>
<evidence type="ECO:0000256" key="2">
    <source>
        <dbReference type="ARBA" id="ARBA00022478"/>
    </source>
</evidence>
<dbReference type="Gene3D" id="3.40.1360.10">
    <property type="match status" value="1"/>
</dbReference>
<keyword evidence="12" id="KW-0804">Transcription</keyword>
<evidence type="ECO:0000256" key="9">
    <source>
        <dbReference type="ARBA" id="ARBA00022833"/>
    </source>
</evidence>
<dbReference type="FunFam" id="3.90.580.10:FF:000001">
    <property type="entry name" value="DNA primase"/>
    <property type="match status" value="1"/>
</dbReference>
<keyword evidence="4" id="KW-0808">Transferase</keyword>
<dbReference type="SMART" id="SM00400">
    <property type="entry name" value="ZnF_CHCC"/>
    <property type="match status" value="1"/>
</dbReference>
<keyword evidence="6" id="KW-0235">DNA replication</keyword>
<dbReference type="GO" id="GO:0005737">
    <property type="term" value="C:cytoplasm"/>
    <property type="evidence" value="ECO:0007669"/>
    <property type="project" value="TreeGrafter"/>
</dbReference>
<evidence type="ECO:0000256" key="3">
    <source>
        <dbReference type="ARBA" id="ARBA00022515"/>
    </source>
</evidence>
<dbReference type="SUPFAM" id="SSF56731">
    <property type="entry name" value="DNA primase core"/>
    <property type="match status" value="1"/>
</dbReference>
<dbReference type="SMART" id="SM00493">
    <property type="entry name" value="TOPRIM"/>
    <property type="match status" value="1"/>
</dbReference>
<evidence type="ECO:0000256" key="1">
    <source>
        <dbReference type="ARBA" id="ARBA00001947"/>
    </source>
</evidence>
<keyword evidence="5" id="KW-0548">Nucleotidyltransferase</keyword>
<evidence type="ECO:0000256" key="8">
    <source>
        <dbReference type="ARBA" id="ARBA00022771"/>
    </source>
</evidence>
<dbReference type="GO" id="GO:0006269">
    <property type="term" value="P:DNA replication, synthesis of primer"/>
    <property type="evidence" value="ECO:0007669"/>
    <property type="project" value="UniProtKB-KW"/>
</dbReference>
<organism evidence="14">
    <name type="scientific">freshwater metagenome</name>
    <dbReference type="NCBI Taxonomy" id="449393"/>
    <lineage>
        <taxon>unclassified sequences</taxon>
        <taxon>metagenomes</taxon>
        <taxon>ecological metagenomes</taxon>
    </lineage>
</organism>
<reference evidence="14" key="1">
    <citation type="submission" date="2020-05" db="EMBL/GenBank/DDBJ databases">
        <authorList>
            <person name="Chiriac C."/>
            <person name="Salcher M."/>
            <person name="Ghai R."/>
            <person name="Kavagutti S V."/>
        </authorList>
    </citation>
    <scope>NUCLEOTIDE SEQUENCE</scope>
</reference>
<dbReference type="GO" id="GO:0003899">
    <property type="term" value="F:DNA-directed RNA polymerase activity"/>
    <property type="evidence" value="ECO:0007669"/>
    <property type="project" value="InterPro"/>
</dbReference>
<feature type="domain" description="Toprim" evidence="13">
    <location>
        <begin position="255"/>
        <end position="336"/>
    </location>
</feature>
<dbReference type="InterPro" id="IPR006295">
    <property type="entry name" value="DNA_primase_DnaG"/>
</dbReference>
<dbReference type="Pfam" id="PF10410">
    <property type="entry name" value="DnaB_bind"/>
    <property type="match status" value="1"/>
</dbReference>
<dbReference type="PANTHER" id="PTHR30313:SF2">
    <property type="entry name" value="DNA PRIMASE"/>
    <property type="match status" value="1"/>
</dbReference>
<comment type="cofactor">
    <cofactor evidence="1">
        <name>Zn(2+)</name>
        <dbReference type="ChEBI" id="CHEBI:29105"/>
    </cofactor>
</comment>
<keyword evidence="9" id="KW-0862">Zinc</keyword>
<evidence type="ECO:0000256" key="10">
    <source>
        <dbReference type="ARBA" id="ARBA00022842"/>
    </source>
</evidence>
<dbReference type="InterPro" id="IPR050219">
    <property type="entry name" value="DnaG_primase"/>
</dbReference>
<dbReference type="InterPro" id="IPR013264">
    <property type="entry name" value="DNAG_N"/>
</dbReference>
<evidence type="ECO:0000256" key="12">
    <source>
        <dbReference type="ARBA" id="ARBA00023163"/>
    </source>
</evidence>
<dbReference type="CDD" id="cd03364">
    <property type="entry name" value="TOPRIM_DnaG_primases"/>
    <property type="match status" value="1"/>
</dbReference>
<dbReference type="EMBL" id="CAFBQH010000039">
    <property type="protein sequence ID" value="CAB5049219.1"/>
    <property type="molecule type" value="Genomic_DNA"/>
</dbReference>
<dbReference type="AlphaFoldDB" id="A0A6J6AGA3"/>
<sequence>MGIAEDDIQKVRSSVTLSDVVSPYSQLRRTGRSQVGLCPFHSERSPSFSVNDETGRYMCFGCGAKGDVFTFVQQMEHLDFVGSVERIASKAGIELHYTSGAGNGERKHRKELQALMERAVDWYHARLLESPDARAAREYLRERGLAGDVARSFRLGWAPDEWDALSSALGATPAMLAEVGLGFVNKAGRLQDSFRARVMFPIFDENGAAVAFGGRILPGSTDPAKYKNSTETPVYVKSRTLYGLNWAKGNVVKEDRVIVCEGYTDVIGFHRSGLATAVATCGTALTEDHVKLMKRYARNVVLAFDADAAGQGATDKFYAWEKKYDISVSVAQFPAGKDPGELASSDPEALTQAINDAMPFLGFRLKRLFDANPLRSPESRARLAGKAMELVNEHPDSNVRRLYAGQVASHTGVSASDLVKVADRGGSAPVVIAAPVQQATEGAGFVALSLLIHEWDTIAPWLIEELFPDDASREAFRAIASADGDVHVALQSVQPDAADIIERAAVYDIDADPLVESRALISAAVRRELSRRRTGSDIVQIQNDRMVRNALEDLNKHDKASAAAVVLLQWLAQVTEAAV</sequence>
<dbReference type="InterPro" id="IPR006171">
    <property type="entry name" value="TOPRIM_dom"/>
</dbReference>
<dbReference type="Pfam" id="PF01807">
    <property type="entry name" value="Zn_ribbon_DnaG"/>
    <property type="match status" value="1"/>
</dbReference>
<dbReference type="GO" id="GO:0000428">
    <property type="term" value="C:DNA-directed RNA polymerase complex"/>
    <property type="evidence" value="ECO:0007669"/>
    <property type="project" value="UniProtKB-KW"/>
</dbReference>
<evidence type="ECO:0000256" key="7">
    <source>
        <dbReference type="ARBA" id="ARBA00022723"/>
    </source>
</evidence>
<dbReference type="Pfam" id="PF13155">
    <property type="entry name" value="Toprim_2"/>
    <property type="match status" value="1"/>
</dbReference>
<dbReference type="HAMAP" id="MF_00974">
    <property type="entry name" value="DNA_primase_DnaG"/>
    <property type="match status" value="1"/>
</dbReference>
<proteinExistence type="inferred from homology"/>
<dbReference type="NCBIfam" id="TIGR01391">
    <property type="entry name" value="dnaG"/>
    <property type="match status" value="1"/>
</dbReference>
<accession>A0A6J6AGA3</accession>
<dbReference type="InterPro" id="IPR030846">
    <property type="entry name" value="DnaG_bac"/>
</dbReference>
<evidence type="ECO:0000313" key="15">
    <source>
        <dbReference type="EMBL" id="CAB5049219.1"/>
    </source>
</evidence>
<gene>
    <name evidence="14" type="ORF">UFOPK4179_00421</name>
    <name evidence="15" type="ORF">UFOPK4293_00773</name>
</gene>